<proteinExistence type="predicted"/>
<keyword evidence="2 4" id="KW-0238">DNA-binding</keyword>
<evidence type="ECO:0000256" key="1">
    <source>
        <dbReference type="ARBA" id="ARBA00023015"/>
    </source>
</evidence>
<dbReference type="InterPro" id="IPR009057">
    <property type="entry name" value="Homeodomain-like_sf"/>
</dbReference>
<dbReference type="PANTHER" id="PTHR30055">
    <property type="entry name" value="HTH-TYPE TRANSCRIPTIONAL REGULATOR RUTR"/>
    <property type="match status" value="1"/>
</dbReference>
<evidence type="ECO:0000313" key="7">
    <source>
        <dbReference type="Proteomes" id="UP000019854"/>
    </source>
</evidence>
<gene>
    <name evidence="6" type="ORF">L829_3190</name>
</gene>
<dbReference type="GO" id="GO:0003700">
    <property type="term" value="F:DNA-binding transcription factor activity"/>
    <property type="evidence" value="ECO:0007669"/>
    <property type="project" value="TreeGrafter"/>
</dbReference>
<evidence type="ECO:0000256" key="4">
    <source>
        <dbReference type="PROSITE-ProRule" id="PRU00335"/>
    </source>
</evidence>
<dbReference type="AlphaFoldDB" id="A0A829PR49"/>
<dbReference type="InterPro" id="IPR050109">
    <property type="entry name" value="HTH-type_TetR-like_transc_reg"/>
</dbReference>
<keyword evidence="3" id="KW-0804">Transcription</keyword>
<reference evidence="6 7" key="1">
    <citation type="submission" date="2014-01" db="EMBL/GenBank/DDBJ databases">
        <authorList>
            <person name="Zelazny A."/>
            <person name="Olivier K."/>
            <person name="Sampaio E.P."/>
            <person name="Holland S.M."/>
            <person name="Tallon L.J."/>
            <person name="Sadzewicz L.K."/>
            <person name="Sengamalay N."/>
            <person name="Fraser C.M."/>
            <person name="Hine E."/>
            <person name="Shefchek K.A."/>
            <person name="Das S.P."/>
            <person name="Shallom S.J."/>
            <person name="Agrawal S."/>
            <person name="Tettelin H."/>
        </authorList>
    </citation>
    <scope>NUCLEOTIDE SEQUENCE [LARGE SCALE GENOMIC DNA]</scope>
    <source>
        <strain evidence="6 7">MAB_030201_1075</strain>
    </source>
</reference>
<dbReference type="InterPro" id="IPR036271">
    <property type="entry name" value="Tet_transcr_reg_TetR-rel_C_sf"/>
</dbReference>
<organism evidence="6 7">
    <name type="scientific">Mycobacteroides abscessus MAB_030201_1075</name>
    <dbReference type="NCBI Taxonomy" id="1335410"/>
    <lineage>
        <taxon>Bacteria</taxon>
        <taxon>Bacillati</taxon>
        <taxon>Actinomycetota</taxon>
        <taxon>Actinomycetes</taxon>
        <taxon>Mycobacteriales</taxon>
        <taxon>Mycobacteriaceae</taxon>
        <taxon>Mycobacteroides</taxon>
        <taxon>Mycobacteroides abscessus</taxon>
    </lineage>
</organism>
<comment type="caution">
    <text evidence="6">The sequence shown here is derived from an EMBL/GenBank/DDBJ whole genome shotgun (WGS) entry which is preliminary data.</text>
</comment>
<keyword evidence="1" id="KW-0805">Transcription regulation</keyword>
<evidence type="ECO:0000313" key="6">
    <source>
        <dbReference type="EMBL" id="ETZ89613.1"/>
    </source>
</evidence>
<evidence type="ECO:0000256" key="3">
    <source>
        <dbReference type="ARBA" id="ARBA00023163"/>
    </source>
</evidence>
<dbReference type="PANTHER" id="PTHR30055:SF234">
    <property type="entry name" value="HTH-TYPE TRANSCRIPTIONAL REGULATOR BETI"/>
    <property type="match status" value="1"/>
</dbReference>
<dbReference type="EMBL" id="JAOX01000001">
    <property type="protein sequence ID" value="ETZ89613.1"/>
    <property type="molecule type" value="Genomic_DNA"/>
</dbReference>
<evidence type="ECO:0000256" key="2">
    <source>
        <dbReference type="ARBA" id="ARBA00023125"/>
    </source>
</evidence>
<dbReference type="Gene3D" id="1.10.357.10">
    <property type="entry name" value="Tetracycline Repressor, domain 2"/>
    <property type="match status" value="1"/>
</dbReference>
<dbReference type="Pfam" id="PF00440">
    <property type="entry name" value="TetR_N"/>
    <property type="match status" value="1"/>
</dbReference>
<dbReference type="SUPFAM" id="SSF48498">
    <property type="entry name" value="Tetracyclin repressor-like, C-terminal domain"/>
    <property type="match status" value="1"/>
</dbReference>
<dbReference type="SUPFAM" id="SSF46689">
    <property type="entry name" value="Homeodomain-like"/>
    <property type="match status" value="1"/>
</dbReference>
<name>A0A829PR49_9MYCO</name>
<dbReference type="PRINTS" id="PR00455">
    <property type="entry name" value="HTHTETR"/>
</dbReference>
<dbReference type="GO" id="GO:0000976">
    <property type="term" value="F:transcription cis-regulatory region binding"/>
    <property type="evidence" value="ECO:0007669"/>
    <property type="project" value="TreeGrafter"/>
</dbReference>
<protein>
    <submittedName>
        <fullName evidence="6">Bacterial regulatory s, tetR family protein</fullName>
    </submittedName>
</protein>
<evidence type="ECO:0000259" key="5">
    <source>
        <dbReference type="PROSITE" id="PS50977"/>
    </source>
</evidence>
<dbReference type="PROSITE" id="PS50977">
    <property type="entry name" value="HTH_TETR_2"/>
    <property type="match status" value="1"/>
</dbReference>
<sequence>MMARSPIGRQQLLDAAREELVRGGGVIDLSGLTRRAGLSTGALYHHFGSKAGLLVVIYDDFYDGLVHAIADTHLDLETEWRVHEFERTRRFVDYHMTDPLAPILLNRSALDPQLAELEATYLQRISHNAGKNIRRGQKLGQLPVDIDPDSAGAFIIGGIRHGIAQQLRVGPLPDPGIVTARLWRLISAALGVA</sequence>
<dbReference type="InterPro" id="IPR001647">
    <property type="entry name" value="HTH_TetR"/>
</dbReference>
<feature type="domain" description="HTH tetR-type" evidence="5">
    <location>
        <begin position="6"/>
        <end position="65"/>
    </location>
</feature>
<dbReference type="Proteomes" id="UP000019854">
    <property type="component" value="Unassembled WGS sequence"/>
</dbReference>
<accession>A0A829PR49</accession>
<feature type="DNA-binding region" description="H-T-H motif" evidence="4">
    <location>
        <begin position="28"/>
        <end position="47"/>
    </location>
</feature>